<feature type="transmembrane region" description="Helical" evidence="1">
    <location>
        <begin position="76"/>
        <end position="93"/>
    </location>
</feature>
<dbReference type="AlphaFoldDB" id="A0A133UDE0"/>
<feature type="transmembrane region" description="Helical" evidence="1">
    <location>
        <begin position="99"/>
        <end position="119"/>
    </location>
</feature>
<keyword evidence="1" id="KW-0812">Transmembrane</keyword>
<proteinExistence type="predicted"/>
<protein>
    <submittedName>
        <fullName evidence="2">Uncharacterized protein</fullName>
    </submittedName>
</protein>
<accession>A0A133UDE0</accession>
<dbReference type="EMBL" id="LHXP01000084">
    <property type="protein sequence ID" value="KXA92217.1"/>
    <property type="molecule type" value="Genomic_DNA"/>
</dbReference>
<keyword evidence="1" id="KW-0472">Membrane</keyword>
<gene>
    <name evidence="2" type="ORF">AKJ66_04530</name>
</gene>
<reference evidence="2 3" key="1">
    <citation type="journal article" date="2016" name="Sci. Rep.">
        <title>Metabolic traits of an uncultured archaeal lineage -MSBL1- from brine pools of the Red Sea.</title>
        <authorList>
            <person name="Mwirichia R."/>
            <person name="Alam I."/>
            <person name="Rashid M."/>
            <person name="Vinu M."/>
            <person name="Ba-Alawi W."/>
            <person name="Anthony Kamau A."/>
            <person name="Kamanda Ngugi D."/>
            <person name="Goker M."/>
            <person name="Klenk H.P."/>
            <person name="Bajic V."/>
            <person name="Stingl U."/>
        </authorList>
    </citation>
    <scope>NUCLEOTIDE SEQUENCE [LARGE SCALE GENOMIC DNA]</scope>
    <source>
        <strain evidence="2">SCGC-AAA259E22</strain>
    </source>
</reference>
<evidence type="ECO:0000313" key="3">
    <source>
        <dbReference type="Proteomes" id="UP000070657"/>
    </source>
</evidence>
<evidence type="ECO:0000313" key="2">
    <source>
        <dbReference type="EMBL" id="KXA92217.1"/>
    </source>
</evidence>
<sequence length="134" mass="14530">MNRDRSLTVLGVFLAAGGVLYSAAVAMWAVIGFYGGCVLSRVLIGMILFVIGMAILVRDPGIEGAKWVWSGDRASFLAVMASWVAIFILFRIYPTGILALNALAYLLGFFVLFSLSVCFGGRLAKTWRDPDADE</sequence>
<dbReference type="Proteomes" id="UP000070657">
    <property type="component" value="Unassembled WGS sequence"/>
</dbReference>
<keyword evidence="3" id="KW-1185">Reference proteome</keyword>
<name>A0A133UDE0_9EURY</name>
<organism evidence="2 3">
    <name type="scientific">candidate division MSBL1 archaeon SCGC-AAA259E22</name>
    <dbReference type="NCBI Taxonomy" id="1698265"/>
    <lineage>
        <taxon>Archaea</taxon>
        <taxon>Methanobacteriati</taxon>
        <taxon>Methanobacteriota</taxon>
        <taxon>candidate division MSBL1</taxon>
    </lineage>
</organism>
<comment type="caution">
    <text evidence="2">The sequence shown here is derived from an EMBL/GenBank/DDBJ whole genome shotgun (WGS) entry which is preliminary data.</text>
</comment>
<evidence type="ECO:0000256" key="1">
    <source>
        <dbReference type="SAM" id="Phobius"/>
    </source>
</evidence>
<keyword evidence="1" id="KW-1133">Transmembrane helix</keyword>
<feature type="transmembrane region" description="Helical" evidence="1">
    <location>
        <begin position="32"/>
        <end position="56"/>
    </location>
</feature>